<dbReference type="CDD" id="cd12148">
    <property type="entry name" value="fungal_TF_MHR"/>
    <property type="match status" value="1"/>
</dbReference>
<dbReference type="PANTHER" id="PTHR47840:SF1">
    <property type="entry name" value="ZN(II)2CYS6 TRANSCRIPTION FACTOR (EUROFUNG)"/>
    <property type="match status" value="1"/>
</dbReference>
<dbReference type="PROSITE" id="PS00463">
    <property type="entry name" value="ZN2_CY6_FUNGAL_1"/>
    <property type="match status" value="1"/>
</dbReference>
<accession>A0A8K0WNJ4</accession>
<keyword evidence="1" id="KW-0805">Transcription regulation</keyword>
<dbReference type="EMBL" id="JAGPNK010000010">
    <property type="protein sequence ID" value="KAH7312555.1"/>
    <property type="molecule type" value="Genomic_DNA"/>
</dbReference>
<comment type="caution">
    <text evidence="6">The sequence shown here is derived from an EMBL/GenBank/DDBJ whole genome shotgun (WGS) entry which is preliminary data.</text>
</comment>
<dbReference type="Gene3D" id="4.10.240.10">
    <property type="entry name" value="Zn(2)-C6 fungal-type DNA-binding domain"/>
    <property type="match status" value="1"/>
</dbReference>
<organism evidence="6 7">
    <name type="scientific">Stachybotrys elegans</name>
    <dbReference type="NCBI Taxonomy" id="80388"/>
    <lineage>
        <taxon>Eukaryota</taxon>
        <taxon>Fungi</taxon>
        <taxon>Dikarya</taxon>
        <taxon>Ascomycota</taxon>
        <taxon>Pezizomycotina</taxon>
        <taxon>Sordariomycetes</taxon>
        <taxon>Hypocreomycetidae</taxon>
        <taxon>Hypocreales</taxon>
        <taxon>Stachybotryaceae</taxon>
        <taxon>Stachybotrys</taxon>
    </lineage>
</organism>
<dbReference type="InterPro" id="IPR036864">
    <property type="entry name" value="Zn2-C6_fun-type_DNA-bd_sf"/>
</dbReference>
<reference evidence="6" key="1">
    <citation type="journal article" date="2021" name="Nat. Commun.">
        <title>Genetic determinants of endophytism in the Arabidopsis root mycobiome.</title>
        <authorList>
            <person name="Mesny F."/>
            <person name="Miyauchi S."/>
            <person name="Thiergart T."/>
            <person name="Pickel B."/>
            <person name="Atanasova L."/>
            <person name="Karlsson M."/>
            <person name="Huettel B."/>
            <person name="Barry K.W."/>
            <person name="Haridas S."/>
            <person name="Chen C."/>
            <person name="Bauer D."/>
            <person name="Andreopoulos W."/>
            <person name="Pangilinan J."/>
            <person name="LaButti K."/>
            <person name="Riley R."/>
            <person name="Lipzen A."/>
            <person name="Clum A."/>
            <person name="Drula E."/>
            <person name="Henrissat B."/>
            <person name="Kohler A."/>
            <person name="Grigoriev I.V."/>
            <person name="Martin F.M."/>
            <person name="Hacquard S."/>
        </authorList>
    </citation>
    <scope>NUCLEOTIDE SEQUENCE</scope>
    <source>
        <strain evidence="6">MPI-CAGE-CH-0235</strain>
    </source>
</reference>
<keyword evidence="2" id="KW-0804">Transcription</keyword>
<dbReference type="PROSITE" id="PS50048">
    <property type="entry name" value="ZN2_CY6_FUNGAL_2"/>
    <property type="match status" value="1"/>
</dbReference>
<feature type="compositionally biased region" description="Basic and acidic residues" evidence="4">
    <location>
        <begin position="56"/>
        <end position="65"/>
    </location>
</feature>
<dbReference type="SUPFAM" id="SSF57701">
    <property type="entry name" value="Zn2/Cys6 DNA-binding domain"/>
    <property type="match status" value="1"/>
</dbReference>
<evidence type="ECO:0000259" key="5">
    <source>
        <dbReference type="PROSITE" id="PS50048"/>
    </source>
</evidence>
<dbReference type="AlphaFoldDB" id="A0A8K0WNJ4"/>
<dbReference type="Pfam" id="PF00172">
    <property type="entry name" value="Zn_clus"/>
    <property type="match status" value="1"/>
</dbReference>
<evidence type="ECO:0000313" key="7">
    <source>
        <dbReference type="Proteomes" id="UP000813444"/>
    </source>
</evidence>
<feature type="domain" description="Zn(2)-C6 fungal-type" evidence="5">
    <location>
        <begin position="19"/>
        <end position="52"/>
    </location>
</feature>
<dbReference type="OrthoDB" id="5392779at2759"/>
<sequence>MDVGSDAVKRRKVRKGTRSCWECRRRKVKCVFTSPKDSVCCICRRRNTQCTSQDTQDSRPSDLIDKNSTQHKKIPSEVRQATPGDDSHAGFLTPALTLDGSADSSPGFDLNPSLSFISTTPAKLTKITHKLLRALPSQHDLELLLSVVGTGPKRCSPSWNTKGRQDRSTTVSWRQQMDTLVRPDSHPVLLANKMLRLALALQYIGPKDVIPGLAKNHRVIMEEVATAAMTHVTTNEDLLGSIESLESIVLESMYHADQGNLRRSWVTMRRAVTAGHMANLHRPGHYSFNVLSSKDKPDPDELWLCVVSVERTLSLLLGLPTSTGTACPSIEELAEATKTSGNLSTLLMGMTGKVIERNQARNSHQGTQVTRQIDRDLVRITELLPPSYWRPLDFTGLAFASPEAYAEESRAGEHMRYFNLINQLHLPYVICPTHTPGVVYSRTACINASREILTRQIAVRTFTSNTACSRMGDFLALTAGMTLMLAHIASHAHKEEDNLLAHQRLGDRATIAKALECMESMSNLHEDVLARNCATVLKNLLTIEVAVARAHHEDSRGDVVAEQQCVLTIKVPYFGTMRIDQGGNISMTPASQDKSRVEEGGVSLGGVISICLQGQDDVQTGNAKVKQDGLSTTEQAVLPAYGGINAVQNGTAVVMDQALPSAAAGVNDWAFQGLDTAFFDALMYGVNIPEDGSTSTFGEGWENFS</sequence>
<dbReference type="CDD" id="cd00067">
    <property type="entry name" value="GAL4"/>
    <property type="match status" value="1"/>
</dbReference>
<evidence type="ECO:0000256" key="1">
    <source>
        <dbReference type="ARBA" id="ARBA00023015"/>
    </source>
</evidence>
<evidence type="ECO:0000256" key="4">
    <source>
        <dbReference type="SAM" id="MobiDB-lite"/>
    </source>
</evidence>
<feature type="region of interest" description="Disordered" evidence="4">
    <location>
        <begin position="51"/>
        <end position="89"/>
    </location>
</feature>
<proteinExistence type="predicted"/>
<dbReference type="SMART" id="SM00066">
    <property type="entry name" value="GAL4"/>
    <property type="match status" value="1"/>
</dbReference>
<gene>
    <name evidence="6" type="ORF">B0I35DRAFT_437278</name>
</gene>
<dbReference type="Proteomes" id="UP000813444">
    <property type="component" value="Unassembled WGS sequence"/>
</dbReference>
<keyword evidence="3" id="KW-0539">Nucleus</keyword>
<evidence type="ECO:0000313" key="6">
    <source>
        <dbReference type="EMBL" id="KAH7312555.1"/>
    </source>
</evidence>
<protein>
    <recommendedName>
        <fullName evidence="5">Zn(2)-C6 fungal-type domain-containing protein</fullName>
    </recommendedName>
</protein>
<dbReference type="GO" id="GO:0000981">
    <property type="term" value="F:DNA-binding transcription factor activity, RNA polymerase II-specific"/>
    <property type="evidence" value="ECO:0007669"/>
    <property type="project" value="InterPro"/>
</dbReference>
<name>A0A8K0WNJ4_9HYPO</name>
<dbReference type="GO" id="GO:0008270">
    <property type="term" value="F:zinc ion binding"/>
    <property type="evidence" value="ECO:0007669"/>
    <property type="project" value="InterPro"/>
</dbReference>
<evidence type="ECO:0000256" key="3">
    <source>
        <dbReference type="ARBA" id="ARBA00023242"/>
    </source>
</evidence>
<dbReference type="InterPro" id="IPR001138">
    <property type="entry name" value="Zn2Cys6_DnaBD"/>
</dbReference>
<dbReference type="PANTHER" id="PTHR47840">
    <property type="entry name" value="ZN(II)2CYS6 TRANSCRIPTION FACTOR (EUROFUNG)-RELATED"/>
    <property type="match status" value="1"/>
</dbReference>
<keyword evidence="7" id="KW-1185">Reference proteome</keyword>
<evidence type="ECO:0000256" key="2">
    <source>
        <dbReference type="ARBA" id="ARBA00023163"/>
    </source>
</evidence>